<protein>
    <recommendedName>
        <fullName evidence="1">50S ribosomal protein L21</fullName>
    </recommendedName>
</protein>
<accession>A0A0G1M4U4</accession>
<reference evidence="2 3" key="1">
    <citation type="journal article" date="2015" name="Nature">
        <title>rRNA introns, odd ribosomes, and small enigmatic genomes across a large radiation of phyla.</title>
        <authorList>
            <person name="Brown C.T."/>
            <person name="Hug L.A."/>
            <person name="Thomas B.C."/>
            <person name="Sharon I."/>
            <person name="Castelle C.J."/>
            <person name="Singh A."/>
            <person name="Wilkins M.J."/>
            <person name="Williams K.H."/>
            <person name="Banfield J.F."/>
        </authorList>
    </citation>
    <scope>NUCLEOTIDE SEQUENCE [LARGE SCALE GENOMIC DNA]</scope>
</reference>
<dbReference type="InterPro" id="IPR028909">
    <property type="entry name" value="bL21-like"/>
</dbReference>
<dbReference type="SUPFAM" id="SSF141091">
    <property type="entry name" value="L21p-like"/>
    <property type="match status" value="1"/>
</dbReference>
<dbReference type="AlphaFoldDB" id="A0A0G1M4U4"/>
<sequence>MQAIIKIGSSQYLVEPGQEFLADRGQIDAVLFPDGAKVAIKDLGQVKGRKIRVAKYKAKSRYRKVRGFKPVYHKIKIEKITVDSREKRV</sequence>
<dbReference type="Pfam" id="PF00829">
    <property type="entry name" value="Ribosomal_L21p"/>
    <property type="match status" value="1"/>
</dbReference>
<evidence type="ECO:0000313" key="3">
    <source>
        <dbReference type="Proteomes" id="UP000034264"/>
    </source>
</evidence>
<dbReference type="InterPro" id="IPR036164">
    <property type="entry name" value="bL21-like_sf"/>
</dbReference>
<comment type="caution">
    <text evidence="2">The sequence shown here is derived from an EMBL/GenBank/DDBJ whole genome shotgun (WGS) entry which is preliminary data.</text>
</comment>
<dbReference type="Proteomes" id="UP000034264">
    <property type="component" value="Unassembled WGS sequence"/>
</dbReference>
<gene>
    <name evidence="2" type="ORF">UX05_C0002G0037</name>
</gene>
<keyword evidence="2" id="KW-0687">Ribonucleoprotein</keyword>
<dbReference type="EMBL" id="LCKS01000002">
    <property type="protein sequence ID" value="KKU03281.1"/>
    <property type="molecule type" value="Genomic_DNA"/>
</dbReference>
<dbReference type="GO" id="GO:0005737">
    <property type="term" value="C:cytoplasm"/>
    <property type="evidence" value="ECO:0007669"/>
    <property type="project" value="UniProtKB-ARBA"/>
</dbReference>
<name>A0A0G1M4U4_9BACT</name>
<evidence type="ECO:0000256" key="1">
    <source>
        <dbReference type="ARBA" id="ARBA00035483"/>
    </source>
</evidence>
<evidence type="ECO:0000313" key="2">
    <source>
        <dbReference type="EMBL" id="KKU03281.1"/>
    </source>
</evidence>
<dbReference type="GO" id="GO:0005840">
    <property type="term" value="C:ribosome"/>
    <property type="evidence" value="ECO:0007669"/>
    <property type="project" value="UniProtKB-KW"/>
</dbReference>
<proteinExistence type="predicted"/>
<keyword evidence="2" id="KW-0689">Ribosomal protein</keyword>
<organism evidence="2 3">
    <name type="scientific">Candidatus Amesbacteria bacterium GW2011_GWC2_45_19</name>
    <dbReference type="NCBI Taxonomy" id="1618366"/>
    <lineage>
        <taxon>Bacteria</taxon>
        <taxon>Candidatus Amesiibacteriota</taxon>
    </lineage>
</organism>